<comment type="similarity">
    <text evidence="2">Belongs to the drug/metabolite transporter (DMT) superfamily. Plant drug/metabolite exporter (P-DME) (TC 2.A.7.4) family.</text>
</comment>
<dbReference type="InterPro" id="IPR012337">
    <property type="entry name" value="RNaseH-like_sf"/>
</dbReference>
<dbReference type="InterPro" id="IPR032675">
    <property type="entry name" value="LRR_dom_sf"/>
</dbReference>
<sequence length="792" mass="87446">MRDSVVAIRNVVKFVKSSPNIFESFKKSVEREKIQHKGLAVLDVPTKWNSTYLMLASSFKFVKAFDRFDDEDGHYQNYFKEDGNEPKRIGPPRFEDWENTKVFVQFLKTFYDVALQFSGSLSVTSNLYFHKWSTINNQLTSMSGDANHLVCQMASGMMIKFEKYWGSLDKTNKLLIVAVLLDPSGGDGGGGGGGGGGDGGGVEVPLFCDLQSDDSSVFDLSIAFSETIENEDNIMCKNDVERYLLEPVECVLPVELSNLKKLQVLDLSHNLLSGPVSRVLSGLKIIQSLSVSSNSCSGDLLELGGLPNLSLFNVISPKTCEEFSLVHQLKIVSGSWNGPLIKDLFIKEDTKEILAILTSHSHRDDTPCWHFTKNGKYSVSSGYKVSIAADIIVSTSGNQDGGVYWKRMWGLGLPPKVKLFIWLIIGFIIMFIYAGVALFTRAAFVNGMSPRVFVVYRQAIATFSMAPVAFFSTRSNSSRSSVGLKGFAWMFVASLIGVTANQNAYFEGIYLASSTMASTMSNLIPAVTFLMAFIAGWEKVNIQSLRSIGKVVGTVFCVTGAISMVLLKGTKLLNAGFNHPLKSFFFSPGNDDSNWLLGCLLLFGSSCFWSFWMILQVPISASCPDHSQSSAWMCFMATLQSATFALLVEKNPQAWSLHSLLELGCCLYTGIGLAVSFFIQAWCISKRGPLFCAMFNPLCTVIVTIFAAMFLHEEIYIGSLIGACGVIMGLYIVLWGKAKDLEEITLQTNPKMENDQTRIVQILIEEPLEKKSCKIDLEEPLLSKKSNVFDPN</sequence>
<evidence type="ECO:0000259" key="7">
    <source>
        <dbReference type="Pfam" id="PF00892"/>
    </source>
</evidence>
<reference evidence="9" key="1">
    <citation type="journal article" date="2022" name="Plant J.">
        <title>Strategies of tolerance reflected in two North American maple genomes.</title>
        <authorList>
            <person name="McEvoy S.L."/>
            <person name="Sezen U.U."/>
            <person name="Trouern-Trend A."/>
            <person name="McMahon S.M."/>
            <person name="Schaberg P.G."/>
            <person name="Yang J."/>
            <person name="Wegrzyn J.L."/>
            <person name="Swenson N.G."/>
        </authorList>
    </citation>
    <scope>NUCLEOTIDE SEQUENCE</scope>
    <source>
        <strain evidence="9">NS2018</strain>
    </source>
</reference>
<feature type="domain" description="hAT-like transposase RNase-H fold" evidence="8">
    <location>
        <begin position="118"/>
        <end position="183"/>
    </location>
</feature>
<evidence type="ECO:0000313" key="10">
    <source>
        <dbReference type="Proteomes" id="UP001168877"/>
    </source>
</evidence>
<feature type="transmembrane region" description="Helical" evidence="6">
    <location>
        <begin position="419"/>
        <end position="440"/>
    </location>
</feature>
<name>A0AA39SZM6_ACESA</name>
<protein>
    <recommendedName>
        <fullName evidence="11">WAT1-related protein</fullName>
    </recommendedName>
</protein>
<keyword evidence="10" id="KW-1185">Reference proteome</keyword>
<dbReference type="AlphaFoldDB" id="A0AA39SZM6"/>
<dbReference type="InterPro" id="IPR000620">
    <property type="entry name" value="EamA_dom"/>
</dbReference>
<feature type="transmembrane region" description="Helical" evidence="6">
    <location>
        <begin position="660"/>
        <end position="683"/>
    </location>
</feature>
<dbReference type="EMBL" id="JAUESC010000003">
    <property type="protein sequence ID" value="KAK0600383.1"/>
    <property type="molecule type" value="Genomic_DNA"/>
</dbReference>
<feature type="transmembrane region" description="Helical" evidence="6">
    <location>
        <begin position="690"/>
        <end position="709"/>
    </location>
</feature>
<feature type="transmembrane region" description="Helical" evidence="6">
    <location>
        <begin position="482"/>
        <end position="500"/>
    </location>
</feature>
<dbReference type="Pfam" id="PF14372">
    <property type="entry name" value="hAT-like_RNase-H"/>
    <property type="match status" value="1"/>
</dbReference>
<feature type="transmembrane region" description="Helical" evidence="6">
    <location>
        <begin position="452"/>
        <end position="470"/>
    </location>
</feature>
<dbReference type="SUPFAM" id="SSF52058">
    <property type="entry name" value="L domain-like"/>
    <property type="match status" value="1"/>
</dbReference>
<dbReference type="PANTHER" id="PTHR31218">
    <property type="entry name" value="WAT1-RELATED PROTEIN"/>
    <property type="match status" value="1"/>
</dbReference>
<gene>
    <name evidence="9" type="ORF">LWI29_014424</name>
</gene>
<evidence type="ECO:0000313" key="9">
    <source>
        <dbReference type="EMBL" id="KAK0600383.1"/>
    </source>
</evidence>
<evidence type="ECO:0000256" key="5">
    <source>
        <dbReference type="ARBA" id="ARBA00023136"/>
    </source>
</evidence>
<feature type="transmembrane region" description="Helical" evidence="6">
    <location>
        <begin position="595"/>
        <end position="617"/>
    </location>
</feature>
<evidence type="ECO:0000256" key="6">
    <source>
        <dbReference type="SAM" id="Phobius"/>
    </source>
</evidence>
<feature type="domain" description="EamA" evidence="7">
    <location>
        <begin position="421"/>
        <end position="558"/>
    </location>
</feature>
<dbReference type="InterPro" id="IPR025525">
    <property type="entry name" value="hAT-like_transposase_RNase-H"/>
</dbReference>
<feature type="transmembrane region" description="Helical" evidence="6">
    <location>
        <begin position="549"/>
        <end position="567"/>
    </location>
</feature>
<feature type="transmembrane region" description="Helical" evidence="6">
    <location>
        <begin position="520"/>
        <end position="537"/>
    </location>
</feature>
<evidence type="ECO:0000256" key="4">
    <source>
        <dbReference type="ARBA" id="ARBA00022989"/>
    </source>
</evidence>
<evidence type="ECO:0000256" key="3">
    <source>
        <dbReference type="ARBA" id="ARBA00022692"/>
    </source>
</evidence>
<keyword evidence="4 6" id="KW-1133">Transmembrane helix</keyword>
<dbReference type="Proteomes" id="UP001168877">
    <property type="component" value="Unassembled WGS sequence"/>
</dbReference>
<dbReference type="GO" id="GO:0022857">
    <property type="term" value="F:transmembrane transporter activity"/>
    <property type="evidence" value="ECO:0007669"/>
    <property type="project" value="InterPro"/>
</dbReference>
<dbReference type="GO" id="GO:0003677">
    <property type="term" value="F:DNA binding"/>
    <property type="evidence" value="ECO:0007669"/>
    <property type="project" value="InterPro"/>
</dbReference>
<feature type="domain" description="EamA" evidence="7">
    <location>
        <begin position="597"/>
        <end position="734"/>
    </location>
</feature>
<dbReference type="Gene3D" id="3.80.10.10">
    <property type="entry name" value="Ribonuclease Inhibitor"/>
    <property type="match status" value="1"/>
</dbReference>
<evidence type="ECO:0000259" key="8">
    <source>
        <dbReference type="Pfam" id="PF14372"/>
    </source>
</evidence>
<dbReference type="SUPFAM" id="SSF103481">
    <property type="entry name" value="Multidrug resistance efflux transporter EmrE"/>
    <property type="match status" value="2"/>
</dbReference>
<organism evidence="9 10">
    <name type="scientific">Acer saccharum</name>
    <name type="common">Sugar maple</name>
    <dbReference type="NCBI Taxonomy" id="4024"/>
    <lineage>
        <taxon>Eukaryota</taxon>
        <taxon>Viridiplantae</taxon>
        <taxon>Streptophyta</taxon>
        <taxon>Embryophyta</taxon>
        <taxon>Tracheophyta</taxon>
        <taxon>Spermatophyta</taxon>
        <taxon>Magnoliopsida</taxon>
        <taxon>eudicotyledons</taxon>
        <taxon>Gunneridae</taxon>
        <taxon>Pentapetalae</taxon>
        <taxon>rosids</taxon>
        <taxon>malvids</taxon>
        <taxon>Sapindales</taxon>
        <taxon>Sapindaceae</taxon>
        <taxon>Hippocastanoideae</taxon>
        <taxon>Acereae</taxon>
        <taxon>Acer</taxon>
    </lineage>
</organism>
<evidence type="ECO:0000256" key="1">
    <source>
        <dbReference type="ARBA" id="ARBA00004141"/>
    </source>
</evidence>
<dbReference type="Pfam" id="PF00892">
    <property type="entry name" value="EamA"/>
    <property type="match status" value="2"/>
</dbReference>
<proteinExistence type="inferred from homology"/>
<reference evidence="9" key="2">
    <citation type="submission" date="2023-06" db="EMBL/GenBank/DDBJ databases">
        <authorList>
            <person name="Swenson N.G."/>
            <person name="Wegrzyn J.L."/>
            <person name="Mcevoy S.L."/>
        </authorList>
    </citation>
    <scope>NUCLEOTIDE SEQUENCE</scope>
    <source>
        <strain evidence="9">NS2018</strain>
        <tissue evidence="9">Leaf</tissue>
    </source>
</reference>
<keyword evidence="5 6" id="KW-0472">Membrane</keyword>
<dbReference type="InterPro" id="IPR037185">
    <property type="entry name" value="EmrE-like"/>
</dbReference>
<keyword evidence="3 6" id="KW-0812">Transmembrane</keyword>
<dbReference type="InterPro" id="IPR030184">
    <property type="entry name" value="WAT1-related"/>
</dbReference>
<evidence type="ECO:0008006" key="11">
    <source>
        <dbReference type="Google" id="ProtNLM"/>
    </source>
</evidence>
<accession>A0AA39SZM6</accession>
<dbReference type="SUPFAM" id="SSF53098">
    <property type="entry name" value="Ribonuclease H-like"/>
    <property type="match status" value="1"/>
</dbReference>
<dbReference type="GO" id="GO:0016020">
    <property type="term" value="C:membrane"/>
    <property type="evidence" value="ECO:0007669"/>
    <property type="project" value="UniProtKB-SubCell"/>
</dbReference>
<comment type="caution">
    <text evidence="9">The sequence shown here is derived from an EMBL/GenBank/DDBJ whole genome shotgun (WGS) entry which is preliminary data.</text>
</comment>
<evidence type="ECO:0000256" key="2">
    <source>
        <dbReference type="ARBA" id="ARBA00007635"/>
    </source>
</evidence>
<feature type="transmembrane region" description="Helical" evidence="6">
    <location>
        <begin position="715"/>
        <end position="734"/>
    </location>
</feature>
<comment type="subcellular location">
    <subcellularLocation>
        <location evidence="1">Membrane</location>
        <topology evidence="1">Multi-pass membrane protein</topology>
    </subcellularLocation>
</comment>